<keyword evidence="10" id="KW-1185">Reference proteome</keyword>
<evidence type="ECO:0000256" key="5">
    <source>
        <dbReference type="ARBA" id="ARBA00023239"/>
    </source>
</evidence>
<evidence type="ECO:0000256" key="1">
    <source>
        <dbReference type="ARBA" id="ARBA00022475"/>
    </source>
</evidence>
<dbReference type="RefSeq" id="WP_214350859.1">
    <property type="nucleotide sequence ID" value="NZ_JAHBOH010000001.1"/>
</dbReference>
<sequence length="393" mass="41636">MSDSQTQWWAPTGAGEPSPPPAPQQPPRRSRERGREARQRQAQRRRTTWVVIVVLALLVAAGYVVWSSIDDVFGGSGKPAATTGADFPGPGHGSAQVVVSPGDSGQAIGQTLEDAGVVASASAFVAAYGANPAATGIQPGTYQLLLEMPAADAVDALLNPASKLQTKVTIPEGLTVKQIVTRISEKTSIPLKDLQAAVKDPDSFGLPEQAGGEVEGWLFPATYEVQPDDGATDLLRQMTSATVDALEGAGAPKDQWEDVLIKASLVEREAKHDEDRPKMARAIENRLDVGELLRIDASVAYGAGVSGTELTQAMLDDASNPYNLYQHAGLPPTPIAAPGKKSIEAVMDPADGDWIFWCTVNLETGETEFGVTIDDHNACVAKLNAWIEEHGDE</sequence>
<evidence type="ECO:0000256" key="7">
    <source>
        <dbReference type="HAMAP-Rule" id="MF_02065"/>
    </source>
</evidence>
<feature type="site" description="Important for catalytic activity" evidence="7">
    <location>
        <position position="269"/>
    </location>
</feature>
<keyword evidence="5 7" id="KW-0456">Lyase</keyword>
<comment type="catalytic activity">
    <reaction evidence="7">
        <text>a peptidoglycan chain = a peptidoglycan chain with N-acetyl-1,6-anhydromuramyl-[peptide] at the reducing end + a peptidoglycan chain with N-acetylglucosamine at the non-reducing end.</text>
        <dbReference type="EC" id="4.2.2.29"/>
    </reaction>
</comment>
<dbReference type="EC" id="4.2.2.29" evidence="7"/>
<comment type="similarity">
    <text evidence="7">Belongs to the transglycosylase MltG family.</text>
</comment>
<comment type="caution">
    <text evidence="9">The sequence shown here is derived from an EMBL/GenBank/DDBJ whole genome shotgun (WGS) entry which is preliminary data.</text>
</comment>
<accession>A0ABS5U0U9</accession>
<feature type="transmembrane region" description="Helical" evidence="7">
    <location>
        <begin position="48"/>
        <end position="66"/>
    </location>
</feature>
<dbReference type="Gene3D" id="3.30.1490.480">
    <property type="entry name" value="Endolytic murein transglycosylase"/>
    <property type="match status" value="1"/>
</dbReference>
<reference evidence="9 10" key="1">
    <citation type="submission" date="2021-05" db="EMBL/GenBank/DDBJ databases">
        <title>Description of Cellulomonas sp. DKR-3 sp. nov.</title>
        <authorList>
            <person name="Dahal R.H."/>
            <person name="Chaudhary D.K."/>
        </authorList>
    </citation>
    <scope>NUCLEOTIDE SEQUENCE [LARGE SCALE GENOMIC DNA]</scope>
    <source>
        <strain evidence="9 10">DKR-3</strain>
    </source>
</reference>
<feature type="compositionally biased region" description="Pro residues" evidence="8">
    <location>
        <begin position="17"/>
        <end position="26"/>
    </location>
</feature>
<feature type="region of interest" description="Disordered" evidence="8">
    <location>
        <begin position="1"/>
        <end position="42"/>
    </location>
</feature>
<keyword evidence="6 7" id="KW-0961">Cell wall biogenesis/degradation</keyword>
<dbReference type="NCBIfam" id="TIGR00247">
    <property type="entry name" value="endolytic transglycosylase MltG"/>
    <property type="match status" value="1"/>
</dbReference>
<keyword evidence="2 7" id="KW-0812">Transmembrane</keyword>
<gene>
    <name evidence="7 9" type="primary">mltG</name>
    <name evidence="9" type="ORF">KIN34_12130</name>
</gene>
<evidence type="ECO:0000256" key="2">
    <source>
        <dbReference type="ARBA" id="ARBA00022692"/>
    </source>
</evidence>
<dbReference type="InterPro" id="IPR003770">
    <property type="entry name" value="MLTG-like"/>
</dbReference>
<dbReference type="CDD" id="cd08010">
    <property type="entry name" value="MltG_like"/>
    <property type="match status" value="1"/>
</dbReference>
<name>A0ABS5U0U9_9CELL</name>
<protein>
    <recommendedName>
        <fullName evidence="7">Endolytic murein transglycosylase</fullName>
        <ecNumber evidence="7">4.2.2.29</ecNumber>
    </recommendedName>
    <alternativeName>
        <fullName evidence="7">Peptidoglycan lytic transglycosylase</fullName>
    </alternativeName>
    <alternativeName>
        <fullName evidence="7">Peptidoglycan polymerization terminase</fullName>
    </alternativeName>
</protein>
<evidence type="ECO:0000256" key="4">
    <source>
        <dbReference type="ARBA" id="ARBA00023136"/>
    </source>
</evidence>
<dbReference type="PANTHER" id="PTHR30518:SF2">
    <property type="entry name" value="ENDOLYTIC MUREIN TRANSGLYCOSYLASE"/>
    <property type="match status" value="1"/>
</dbReference>
<keyword evidence="3 7" id="KW-1133">Transmembrane helix</keyword>
<dbReference type="Proteomes" id="UP000722125">
    <property type="component" value="Unassembled WGS sequence"/>
</dbReference>
<dbReference type="Pfam" id="PF02618">
    <property type="entry name" value="YceG"/>
    <property type="match status" value="1"/>
</dbReference>
<evidence type="ECO:0000256" key="8">
    <source>
        <dbReference type="SAM" id="MobiDB-lite"/>
    </source>
</evidence>
<organism evidence="9 10">
    <name type="scientific">Cellulomonas fulva</name>
    <dbReference type="NCBI Taxonomy" id="2835530"/>
    <lineage>
        <taxon>Bacteria</taxon>
        <taxon>Bacillati</taxon>
        <taxon>Actinomycetota</taxon>
        <taxon>Actinomycetes</taxon>
        <taxon>Micrococcales</taxon>
        <taxon>Cellulomonadaceae</taxon>
        <taxon>Cellulomonas</taxon>
    </lineage>
</organism>
<proteinExistence type="inferred from homology"/>
<evidence type="ECO:0000313" key="9">
    <source>
        <dbReference type="EMBL" id="MBT0995029.1"/>
    </source>
</evidence>
<evidence type="ECO:0000256" key="6">
    <source>
        <dbReference type="ARBA" id="ARBA00023316"/>
    </source>
</evidence>
<evidence type="ECO:0000256" key="3">
    <source>
        <dbReference type="ARBA" id="ARBA00022989"/>
    </source>
</evidence>
<evidence type="ECO:0000313" key="10">
    <source>
        <dbReference type="Proteomes" id="UP000722125"/>
    </source>
</evidence>
<keyword evidence="4 7" id="KW-0472">Membrane</keyword>
<comment type="subcellular location">
    <subcellularLocation>
        <location evidence="7">Cell membrane</location>
        <topology evidence="7">Single-pass membrane protein</topology>
    </subcellularLocation>
</comment>
<dbReference type="PANTHER" id="PTHR30518">
    <property type="entry name" value="ENDOLYTIC MUREIN TRANSGLYCOSYLASE"/>
    <property type="match status" value="1"/>
</dbReference>
<keyword evidence="1 7" id="KW-1003">Cell membrane</keyword>
<dbReference type="EMBL" id="JAHBOH010000001">
    <property type="protein sequence ID" value="MBT0995029.1"/>
    <property type="molecule type" value="Genomic_DNA"/>
</dbReference>
<comment type="function">
    <text evidence="7">Functions as a peptidoglycan terminase that cleaves nascent peptidoglycan strands endolytically to terminate their elongation.</text>
</comment>
<dbReference type="HAMAP" id="MF_02065">
    <property type="entry name" value="MltG"/>
    <property type="match status" value="1"/>
</dbReference>